<dbReference type="PANTHER" id="PTHR23180:SF241">
    <property type="entry name" value="ARF-GAP WITH COILED-COIL, ANK REPEAT AND PH DOMAIN-CONTAINING PROTEIN 2"/>
    <property type="match status" value="1"/>
</dbReference>
<evidence type="ECO:0000256" key="16">
    <source>
        <dbReference type="SAM" id="Coils"/>
    </source>
</evidence>
<dbReference type="FunFam" id="1.25.40.20:FF:000020">
    <property type="entry name" value="Arf-GAP with coiled-coil, ANK repeat and PH domain-containing protein 2"/>
    <property type="match status" value="1"/>
</dbReference>
<dbReference type="SUPFAM" id="SSF57863">
    <property type="entry name" value="ArfGap/RecO-like zinc finger"/>
    <property type="match status" value="1"/>
</dbReference>
<dbReference type="InterPro" id="IPR045258">
    <property type="entry name" value="ACAP1/2/3-like"/>
</dbReference>
<evidence type="ECO:0000256" key="2">
    <source>
        <dbReference type="ARBA" id="ARBA00004481"/>
    </source>
</evidence>
<comment type="activity regulation">
    <text evidence="15">GAP activity stimulated by phosphatidylinositol 4,5-bisphosphate (PIP2) and phosphatidic acid.</text>
</comment>
<dbReference type="SMART" id="SM00233">
    <property type="entry name" value="PH"/>
    <property type="match status" value="1"/>
</dbReference>
<accession>A0A9L0IVY0</accession>
<evidence type="ECO:0000256" key="11">
    <source>
        <dbReference type="ARBA" id="ARBA00023054"/>
    </source>
</evidence>
<dbReference type="GO" id="GO:0010008">
    <property type="term" value="C:endosome membrane"/>
    <property type="evidence" value="ECO:0007669"/>
    <property type="project" value="UniProtKB-SubCell"/>
</dbReference>
<evidence type="ECO:0000256" key="1">
    <source>
        <dbReference type="ARBA" id="ARBA00004236"/>
    </source>
</evidence>
<evidence type="ECO:0000256" key="10">
    <source>
        <dbReference type="ARBA" id="ARBA00023043"/>
    </source>
</evidence>
<dbReference type="SMART" id="SM00248">
    <property type="entry name" value="ANK"/>
    <property type="match status" value="3"/>
</dbReference>
<feature type="domain" description="Arf-GAP" evidence="19">
    <location>
        <begin position="394"/>
        <end position="515"/>
    </location>
</feature>
<keyword evidence="6 15" id="KW-0677">Repeat</keyword>
<keyword evidence="10 13" id="KW-0040">ANK repeat</keyword>
<dbReference type="InterPro" id="IPR011993">
    <property type="entry name" value="PH-like_dom_sf"/>
</dbReference>
<dbReference type="Pfam" id="PF01412">
    <property type="entry name" value="ArfGap"/>
    <property type="match status" value="1"/>
</dbReference>
<evidence type="ECO:0000256" key="6">
    <source>
        <dbReference type="ARBA" id="ARBA00022737"/>
    </source>
</evidence>
<dbReference type="PRINTS" id="PR00405">
    <property type="entry name" value="REVINTRACTNG"/>
</dbReference>
<dbReference type="AlphaFoldDB" id="A0A9L0IVY0"/>
<evidence type="ECO:0000259" key="18">
    <source>
        <dbReference type="PROSITE" id="PS50003"/>
    </source>
</evidence>
<comment type="subcellular location">
    <subcellularLocation>
        <location evidence="1">Cell membrane</location>
    </subcellularLocation>
    <subcellularLocation>
        <location evidence="2 15">Endosome membrane</location>
        <topology evidence="2 15">Peripheral membrane protein</topology>
    </subcellularLocation>
</comment>
<dbReference type="GO" id="GO:0005886">
    <property type="term" value="C:plasma membrane"/>
    <property type="evidence" value="ECO:0007669"/>
    <property type="project" value="UniProtKB-SubCell"/>
</dbReference>
<feature type="domain" description="PH" evidence="18">
    <location>
        <begin position="261"/>
        <end position="356"/>
    </location>
</feature>
<evidence type="ECO:0000256" key="8">
    <source>
        <dbReference type="ARBA" id="ARBA00022771"/>
    </source>
</evidence>
<evidence type="ECO:0000256" key="9">
    <source>
        <dbReference type="ARBA" id="ARBA00022833"/>
    </source>
</evidence>
<gene>
    <name evidence="20" type="primary">ACAP2</name>
</gene>
<evidence type="ECO:0000313" key="21">
    <source>
        <dbReference type="Proteomes" id="UP000694387"/>
    </source>
</evidence>
<feature type="region of interest" description="Disordered" evidence="17">
    <location>
        <begin position="366"/>
        <end position="386"/>
    </location>
</feature>
<keyword evidence="11 16" id="KW-0175">Coiled coil</keyword>
<feature type="repeat" description="ANK" evidence="13">
    <location>
        <begin position="637"/>
        <end position="669"/>
    </location>
</feature>
<dbReference type="FunFam" id="1.20.1270.60:FF:000025">
    <property type="entry name" value="arf-GAP with coiled-coil, ANK repeat and PH domain-containing protein 2"/>
    <property type="match status" value="1"/>
</dbReference>
<dbReference type="CDD" id="cd13250">
    <property type="entry name" value="PH_ACAP"/>
    <property type="match status" value="1"/>
</dbReference>
<dbReference type="InterPro" id="IPR036770">
    <property type="entry name" value="Ankyrin_rpt-contain_sf"/>
</dbReference>
<feature type="coiled-coil region" evidence="16">
    <location>
        <begin position="9"/>
        <end position="36"/>
    </location>
</feature>
<comment type="domain">
    <text evidence="15">The BAR domain mediates homodimerization, it can neither bind membrane nor impart curvature, but instead requires the neighboring PH domain to achieve these functions.</text>
</comment>
<evidence type="ECO:0000313" key="20">
    <source>
        <dbReference type="Ensembl" id="ENSEASP00005045131.1"/>
    </source>
</evidence>
<dbReference type="PROSITE" id="PS50003">
    <property type="entry name" value="PH_DOMAIN"/>
    <property type="match status" value="1"/>
</dbReference>
<dbReference type="PROSITE" id="PS50088">
    <property type="entry name" value="ANK_REPEAT"/>
    <property type="match status" value="2"/>
</dbReference>
<keyword evidence="8 14" id="KW-0863">Zinc-finger</keyword>
<keyword evidence="4" id="KW-1003">Cell membrane</keyword>
<evidence type="ECO:0000256" key="14">
    <source>
        <dbReference type="PROSITE-ProRule" id="PRU00288"/>
    </source>
</evidence>
<protein>
    <recommendedName>
        <fullName evidence="15">Arf-GAP with coiled-coil, ANK repeat and PH domain-containing protein</fullName>
        <shortName evidence="15">Cnt-b</shortName>
    </recommendedName>
    <alternativeName>
        <fullName evidence="15">Centaurin-beta</fullName>
    </alternativeName>
</protein>
<dbReference type="InterPro" id="IPR001164">
    <property type="entry name" value="ArfGAP_dom"/>
</dbReference>
<dbReference type="SUPFAM" id="SSF50729">
    <property type="entry name" value="PH domain-like"/>
    <property type="match status" value="1"/>
</dbReference>
<sequence>MREGLEEILLERRAALEEVEGDVAELELKLDKLVKLCIAMIDTGKAFCVANKQFMNGIRDLAQYSSNDAVVETSLTKFSDSLQEMINFHTILFDQTQRSIKAQLQNFVKEDLRKFKDAKKQFEKVSEEKENALVKNAQVQRNKQHEVEEATNILTATRKCFRHIALDYVLQINVLQSKRRSEILKSMLSFMYAHLAFFHQGYDLFSELGPYMKDLGAQLDRLVVDAAKEKREMEQKHSTIQQKDFSSDDSKLEYNVDAANGIVMEGYLFKRASNAFKTWNRRWFSIQNNQLVYQKKFKDNPTVVVEDLRLCTVKHCEDIERRFCFEVVSPTKSCMLQADSEKLRQAWIKAVQTSIATAYREKGDESEKLDKKSSPSTGSLDSANESKDKLLKGESALQRVQCIPGNASCCDCGLADPRWASINLGITLCIECSGIHRSLGVHFSKVRSLTLDTWEPELLKLMCELGNDVINRVYEAKVEKMGIKKPQPGQRQEKEAYIRAKYVERKFVDKYSMSSSPPEQEKKIISKSCEEKRLSISKLGPGDQLRASLQSSEGERQDSSVFLDSKHLNPGLQLYRASYEKNLPKMAEALAHGADVNWANSEENKATPLIQAVLGGSLVTCEFLLQNGANVNQRDVQGRGPLHHATVLGHTGQVCLFLKRGANQHATDEEGKDPLSIAVEAANADIVTLLRLARMNEEMRESEGLYGQPGDETYQDIFRDFSQMASNNPEKLNRFQQDSQKF</sequence>
<dbReference type="InterPro" id="IPR027267">
    <property type="entry name" value="AH/BAR_dom_sf"/>
</dbReference>
<evidence type="ECO:0000256" key="12">
    <source>
        <dbReference type="ARBA" id="ARBA00023136"/>
    </source>
</evidence>
<dbReference type="SUPFAM" id="SSF103657">
    <property type="entry name" value="BAR/IMD domain-like"/>
    <property type="match status" value="1"/>
</dbReference>
<feature type="coiled-coil region" evidence="16">
    <location>
        <begin position="212"/>
        <end position="243"/>
    </location>
</feature>
<keyword evidence="5 15" id="KW-0479">Metal-binding</keyword>
<dbReference type="Pfam" id="PF12796">
    <property type="entry name" value="Ank_2"/>
    <property type="match status" value="1"/>
</dbReference>
<organism evidence="20 21">
    <name type="scientific">Equus asinus</name>
    <name type="common">Donkey</name>
    <name type="synonym">Equus africanus asinus</name>
    <dbReference type="NCBI Taxonomy" id="9793"/>
    <lineage>
        <taxon>Eukaryota</taxon>
        <taxon>Metazoa</taxon>
        <taxon>Chordata</taxon>
        <taxon>Craniata</taxon>
        <taxon>Vertebrata</taxon>
        <taxon>Euteleostomi</taxon>
        <taxon>Mammalia</taxon>
        <taxon>Eutheria</taxon>
        <taxon>Laurasiatheria</taxon>
        <taxon>Perissodactyla</taxon>
        <taxon>Equidae</taxon>
        <taxon>Equus</taxon>
    </lineage>
</organism>
<dbReference type="GeneTree" id="ENSGT00940000156389"/>
<dbReference type="GO" id="GO:0008270">
    <property type="term" value="F:zinc ion binding"/>
    <property type="evidence" value="ECO:0007669"/>
    <property type="project" value="UniProtKB-KW"/>
</dbReference>
<dbReference type="Gene3D" id="2.30.29.30">
    <property type="entry name" value="Pleckstrin-homology domain (PH domain)/Phosphotyrosine-binding domain (PTB)"/>
    <property type="match status" value="1"/>
</dbReference>
<reference evidence="20 21" key="1">
    <citation type="journal article" date="2020" name="Nat. Commun.">
        <title>Donkey genomes provide new insights into domestication and selection for coat color.</title>
        <authorList>
            <person name="Wang"/>
            <person name="C."/>
            <person name="Li"/>
            <person name="H."/>
            <person name="Guo"/>
            <person name="Y."/>
            <person name="Huang"/>
            <person name="J."/>
            <person name="Sun"/>
            <person name="Y."/>
            <person name="Min"/>
            <person name="J."/>
            <person name="Wang"/>
            <person name="J."/>
            <person name="Fang"/>
            <person name="X."/>
            <person name="Zhao"/>
            <person name="Z."/>
            <person name="Wang"/>
            <person name="S."/>
            <person name="Zhang"/>
            <person name="Y."/>
            <person name="Liu"/>
            <person name="Q."/>
            <person name="Jiang"/>
            <person name="Q."/>
            <person name="Wang"/>
            <person name="X."/>
            <person name="Guo"/>
            <person name="Y."/>
            <person name="Yang"/>
            <person name="C."/>
            <person name="Wang"/>
            <person name="Y."/>
            <person name="Tian"/>
            <person name="F."/>
            <person name="Zhuang"/>
            <person name="G."/>
            <person name="Fan"/>
            <person name="Y."/>
            <person name="Gao"/>
            <person name="Q."/>
            <person name="Li"/>
            <person name="Y."/>
            <person name="Ju"/>
            <person name="Z."/>
            <person name="Li"/>
            <person name="J."/>
            <person name="Li"/>
            <person name="R."/>
            <person name="Hou"/>
            <person name="M."/>
            <person name="Yang"/>
            <person name="G."/>
            <person name="Liu"/>
            <person name="G."/>
            <person name="Liu"/>
            <person name="W."/>
            <person name="Guo"/>
            <person name="J."/>
            <person name="Pan"/>
            <person name="S."/>
            <person name="Fan"/>
            <person name="G."/>
            <person name="Zhang"/>
            <person name="W."/>
            <person name="Zhang"/>
            <person name="R."/>
            <person name="Yu"/>
            <person name="J."/>
            <person name="Zhang"/>
            <person name="X."/>
            <person name="Yin"/>
            <person name="Q."/>
            <person name="Ji"/>
            <person name="C."/>
            <person name="Jin"/>
            <person name="Y."/>
            <person name="Yue"/>
            <person name="G."/>
            <person name="Liu"/>
            <person name="M."/>
            <person name="Xu"/>
            <person name="J."/>
            <person name="Liu"/>
            <person name="S."/>
            <person name="Jordana"/>
            <person name="J."/>
            <person name="Noce"/>
            <person name="A."/>
            <person name="Amills"/>
            <person name="M."/>
            <person name="Wu"/>
            <person name="D.D."/>
            <person name="Li"/>
            <person name="S."/>
            <person name="Zhou"/>
            <person name="X. and Zhong"/>
            <person name="J."/>
        </authorList>
    </citation>
    <scope>NUCLEOTIDE SEQUENCE [LARGE SCALE GENOMIC DNA]</scope>
</reference>
<dbReference type="FunFam" id="2.30.29.30:FF:000026">
    <property type="entry name" value="Arf-GAP with coiled-coil, ANK repeat and PH domain-containing protein 2"/>
    <property type="match status" value="1"/>
</dbReference>
<dbReference type="PROSITE" id="PS50115">
    <property type="entry name" value="ARFGAP"/>
    <property type="match status" value="1"/>
</dbReference>
<reference evidence="20" key="2">
    <citation type="submission" date="2025-08" db="UniProtKB">
        <authorList>
            <consortium name="Ensembl"/>
        </authorList>
    </citation>
    <scope>IDENTIFICATION</scope>
</reference>
<evidence type="ECO:0000256" key="3">
    <source>
        <dbReference type="ARBA" id="ARBA00022468"/>
    </source>
</evidence>
<reference evidence="20" key="3">
    <citation type="submission" date="2025-09" db="UniProtKB">
        <authorList>
            <consortium name="Ensembl"/>
        </authorList>
    </citation>
    <scope>IDENTIFICATION</scope>
</reference>
<comment type="domain">
    <text evidence="15">PH domain binds phospholipids including phosphatidic acid, phosphatidylinositol 3-phosphate, phosphatidylinositol 3,5-bisphosphate (PIP2) and phosphatidylinositol 3,4,5-trisphosphate (PIP3). May mediate protein binding to PIP2 or PIP3 containing membranes.</text>
</comment>
<dbReference type="PANTHER" id="PTHR23180">
    <property type="entry name" value="CENTAURIN/ARF"/>
    <property type="match status" value="1"/>
</dbReference>
<evidence type="ECO:0000256" key="7">
    <source>
        <dbReference type="ARBA" id="ARBA00022753"/>
    </source>
</evidence>
<dbReference type="InterPro" id="IPR037278">
    <property type="entry name" value="ARFGAP/RecO"/>
</dbReference>
<dbReference type="Gene3D" id="1.25.40.20">
    <property type="entry name" value="Ankyrin repeat-containing domain"/>
    <property type="match status" value="1"/>
</dbReference>
<dbReference type="SMART" id="SM00105">
    <property type="entry name" value="ArfGap"/>
    <property type="match status" value="1"/>
</dbReference>
<dbReference type="InterPro" id="IPR002110">
    <property type="entry name" value="Ankyrin_rpt"/>
</dbReference>
<dbReference type="GO" id="GO:0005096">
    <property type="term" value="F:GTPase activator activity"/>
    <property type="evidence" value="ECO:0007669"/>
    <property type="project" value="UniProtKB-KW"/>
</dbReference>
<evidence type="ECO:0000256" key="13">
    <source>
        <dbReference type="PROSITE-ProRule" id="PRU00023"/>
    </source>
</evidence>
<keyword evidence="21" id="KW-1185">Reference proteome</keyword>
<feature type="repeat" description="ANK" evidence="13">
    <location>
        <begin position="604"/>
        <end position="636"/>
    </location>
</feature>
<dbReference type="SUPFAM" id="SSF48403">
    <property type="entry name" value="Ankyrin repeat"/>
    <property type="match status" value="1"/>
</dbReference>
<dbReference type="Proteomes" id="UP000694387">
    <property type="component" value="Chromosome 5"/>
</dbReference>
<dbReference type="PROSITE" id="PS50297">
    <property type="entry name" value="ANK_REP_REGION"/>
    <property type="match status" value="2"/>
</dbReference>
<keyword evidence="12" id="KW-0472">Membrane</keyword>
<dbReference type="Ensembl" id="ENSEAST00005041738.1">
    <property type="protein sequence ID" value="ENSEASP00005045131.1"/>
    <property type="gene ID" value="ENSEASG00005000692.2"/>
</dbReference>
<dbReference type="InterPro" id="IPR038508">
    <property type="entry name" value="ArfGAP_dom_sf"/>
</dbReference>
<feature type="compositionally biased region" description="Polar residues" evidence="17">
    <location>
        <begin position="374"/>
        <end position="383"/>
    </location>
</feature>
<comment type="function">
    <text evidence="15">GTPase-activating protein for the ADP ribosylation factor family.</text>
</comment>
<evidence type="ECO:0000256" key="15">
    <source>
        <dbReference type="RuleBase" id="RU369028"/>
    </source>
</evidence>
<dbReference type="Gene3D" id="1.10.220.150">
    <property type="entry name" value="Arf GTPase activating protein"/>
    <property type="match status" value="1"/>
</dbReference>
<keyword evidence="9 15" id="KW-0862">Zinc</keyword>
<evidence type="ECO:0000256" key="4">
    <source>
        <dbReference type="ARBA" id="ARBA00022475"/>
    </source>
</evidence>
<dbReference type="CDD" id="cd07638">
    <property type="entry name" value="BAR_ACAP2"/>
    <property type="match status" value="1"/>
</dbReference>
<dbReference type="InterPro" id="IPR001849">
    <property type="entry name" value="PH_domain"/>
</dbReference>
<keyword evidence="3 15" id="KW-0343">GTPase activation</keyword>
<evidence type="ECO:0000256" key="17">
    <source>
        <dbReference type="SAM" id="MobiDB-lite"/>
    </source>
</evidence>
<dbReference type="FunFam" id="1.10.220.150:FF:000007">
    <property type="entry name" value="Arf-GAP with coiled-coil, ANK repeat and PH domain-containing protein 2"/>
    <property type="match status" value="1"/>
</dbReference>
<dbReference type="InterPro" id="IPR004148">
    <property type="entry name" value="BAR_dom"/>
</dbReference>
<feature type="coiled-coil region" evidence="16">
    <location>
        <begin position="112"/>
        <end position="142"/>
    </location>
</feature>
<dbReference type="Gene3D" id="1.20.1270.60">
    <property type="entry name" value="Arfaptin homology (AH) domain/BAR domain"/>
    <property type="match status" value="1"/>
</dbReference>
<keyword evidence="7 15" id="KW-0967">Endosome</keyword>
<dbReference type="Pfam" id="PF16746">
    <property type="entry name" value="BAR_3"/>
    <property type="match status" value="1"/>
</dbReference>
<dbReference type="Pfam" id="PF00169">
    <property type="entry name" value="PH"/>
    <property type="match status" value="1"/>
</dbReference>
<proteinExistence type="predicted"/>
<evidence type="ECO:0000259" key="19">
    <source>
        <dbReference type="PROSITE" id="PS50115"/>
    </source>
</evidence>
<name>A0A9L0IVY0_EQUAS</name>
<dbReference type="CDD" id="cd08851">
    <property type="entry name" value="ArfGap_ACAP2"/>
    <property type="match status" value="1"/>
</dbReference>
<evidence type="ECO:0000256" key="5">
    <source>
        <dbReference type="ARBA" id="ARBA00022723"/>
    </source>
</evidence>